<comment type="similarity">
    <text evidence="1 2">Belongs to the outer membrane factor (OMF) (TC 1.B.17) family.</text>
</comment>
<comment type="caution">
    <text evidence="4">The sequence shown here is derived from an EMBL/GenBank/DDBJ whole genome shotgun (WGS) entry which is preliminary data.</text>
</comment>
<protein>
    <submittedName>
        <fullName evidence="4">Efflux transporter outer membrane subunit</fullName>
    </submittedName>
</protein>
<evidence type="ECO:0000256" key="2">
    <source>
        <dbReference type="RuleBase" id="RU362097"/>
    </source>
</evidence>
<dbReference type="InterPro" id="IPR003423">
    <property type="entry name" value="OMP_efflux"/>
</dbReference>
<evidence type="ECO:0000256" key="3">
    <source>
        <dbReference type="SAM" id="Coils"/>
    </source>
</evidence>
<dbReference type="Proteomes" id="UP000325255">
    <property type="component" value="Unassembled WGS sequence"/>
</dbReference>
<keyword evidence="2" id="KW-1134">Transmembrane beta strand</keyword>
<dbReference type="GO" id="GO:0005886">
    <property type="term" value="C:plasma membrane"/>
    <property type="evidence" value="ECO:0007669"/>
    <property type="project" value="UniProtKB-SubCell"/>
</dbReference>
<evidence type="ECO:0000313" key="4">
    <source>
        <dbReference type="EMBL" id="KAA5613123.1"/>
    </source>
</evidence>
<dbReference type="GO" id="GO:0015562">
    <property type="term" value="F:efflux transmembrane transporter activity"/>
    <property type="evidence" value="ECO:0007669"/>
    <property type="project" value="InterPro"/>
</dbReference>
<dbReference type="OrthoDB" id="9783100at2"/>
<dbReference type="RefSeq" id="WP_150040027.1">
    <property type="nucleotide sequence ID" value="NZ_OW485601.1"/>
</dbReference>
<keyword evidence="2" id="KW-0449">Lipoprotein</keyword>
<name>A0A5M6IXR1_9PROT</name>
<keyword evidence="2" id="KW-0472">Membrane</keyword>
<dbReference type="PANTHER" id="PTHR30203">
    <property type="entry name" value="OUTER MEMBRANE CATION EFFLUX PROTEIN"/>
    <property type="match status" value="1"/>
</dbReference>
<keyword evidence="2" id="KW-0812">Transmembrane</keyword>
<dbReference type="EMBL" id="VWPK01000008">
    <property type="protein sequence ID" value="KAA5613123.1"/>
    <property type="molecule type" value="Genomic_DNA"/>
</dbReference>
<dbReference type="Pfam" id="PF02321">
    <property type="entry name" value="OEP"/>
    <property type="match status" value="2"/>
</dbReference>
<dbReference type="Gene3D" id="1.20.1600.10">
    <property type="entry name" value="Outer membrane efflux proteins (OEP)"/>
    <property type="match status" value="1"/>
</dbReference>
<feature type="coiled-coil region" evidence="3">
    <location>
        <begin position="194"/>
        <end position="221"/>
    </location>
</feature>
<dbReference type="SUPFAM" id="SSF56954">
    <property type="entry name" value="Outer membrane efflux proteins (OEP)"/>
    <property type="match status" value="1"/>
</dbReference>
<dbReference type="PANTHER" id="PTHR30203:SF33">
    <property type="entry name" value="BLR4455 PROTEIN"/>
    <property type="match status" value="1"/>
</dbReference>
<evidence type="ECO:0000313" key="5">
    <source>
        <dbReference type="Proteomes" id="UP000325255"/>
    </source>
</evidence>
<dbReference type="Gene3D" id="2.20.200.10">
    <property type="entry name" value="Outer membrane efflux proteins (OEP)"/>
    <property type="match status" value="1"/>
</dbReference>
<keyword evidence="3" id="KW-0175">Coiled coil</keyword>
<dbReference type="AlphaFoldDB" id="A0A5M6IXR1"/>
<dbReference type="InterPro" id="IPR010131">
    <property type="entry name" value="MdtP/NodT-like"/>
</dbReference>
<comment type="subcellular location">
    <subcellularLocation>
        <location evidence="2">Cell membrane</location>
        <topology evidence="2">Lipid-anchor</topology>
    </subcellularLocation>
</comment>
<accession>A0A5M6IXR1</accession>
<dbReference type="NCBIfam" id="TIGR01845">
    <property type="entry name" value="outer_NodT"/>
    <property type="match status" value="1"/>
</dbReference>
<evidence type="ECO:0000256" key="1">
    <source>
        <dbReference type="ARBA" id="ARBA00007613"/>
    </source>
</evidence>
<keyword evidence="2" id="KW-0564">Palmitate</keyword>
<keyword evidence="5" id="KW-1185">Reference proteome</keyword>
<reference evidence="4 5" key="1">
    <citation type="submission" date="2019-09" db="EMBL/GenBank/DDBJ databases">
        <title>Genome sequence of Rhodovastum atsumiense, a diverse member of the Acetobacteraceae family of non-sulfur purple photosynthetic bacteria.</title>
        <authorList>
            <person name="Meyer T."/>
            <person name="Kyndt J."/>
        </authorList>
    </citation>
    <scope>NUCLEOTIDE SEQUENCE [LARGE SCALE GENOMIC DNA]</scope>
    <source>
        <strain evidence="4 5">DSM 21279</strain>
    </source>
</reference>
<proteinExistence type="inferred from homology"/>
<sequence length="493" mass="52632">MTLPSPPGLRAVLPVLAVVPLLAACTLGPAYQRPDAAQPVAWQADAPAGAPVWPAADWWKGFRSAELDALIAQAQTANFDIAAATARIRQADAALRIAGAPLLPSVSATGQETWNRVALSRRTGSSSLGGISKSTYYETRNYELSLSASYEIDLWGRLRATRDAALGTALASRFDQQTVALTAVTGVANAWFQVLALQDRLDIAERNLRDAETTLRAIEGRASVGTASLLDVSQQQALVAGLRAQVPALRSQLTQQLNGLGILTGQLPEAITARPGTLNTLALPEVAPGLPSELLARRPDIANAEAQLMAANADIRVARAAFFPQVPLTLSGGWQVYSVNALFGPGSLFAQAAIGATQQIFNNGQLSAQLEQQKARYDELVATYRKAVVQAFTDVENALAAYRYTTEQERLERDAVTTAQRAADIARAQLLAGTSDIVQVLQAQTTLFNNLDLLAQVRLTRFQALVDLYKALGGGWTRDATAPPETKLFQGVL</sequence>
<gene>
    <name evidence="4" type="ORF">F1189_07140</name>
</gene>
<organism evidence="4 5">
    <name type="scientific">Rhodovastum atsumiense</name>
    <dbReference type="NCBI Taxonomy" id="504468"/>
    <lineage>
        <taxon>Bacteria</taxon>
        <taxon>Pseudomonadati</taxon>
        <taxon>Pseudomonadota</taxon>
        <taxon>Alphaproteobacteria</taxon>
        <taxon>Acetobacterales</taxon>
        <taxon>Acetobacteraceae</taxon>
        <taxon>Rhodovastum</taxon>
    </lineage>
</organism>